<feature type="transmembrane region" description="Helical" evidence="1">
    <location>
        <begin position="6"/>
        <end position="27"/>
    </location>
</feature>
<reference evidence="3" key="1">
    <citation type="submission" date="2018-10" db="EMBL/GenBank/DDBJ databases">
        <title>FDA dAtabase for Regulatory Grade micrObial Sequences (FDA-ARGOS): Supporting development and validation of Infectious Disease Dx tests.</title>
        <authorList>
            <person name="Minogue T."/>
            <person name="Wolcott M."/>
            <person name="Wasieloski L."/>
            <person name="Aguilar W."/>
            <person name="Moore D."/>
            <person name="Tallon L."/>
            <person name="Sadzewicz L."/>
            <person name="Sengamalay N."/>
            <person name="Ott S."/>
            <person name="Godinez A."/>
            <person name="Nagaraj S."/>
            <person name="Vavikolanu K."/>
            <person name="Vyas G."/>
            <person name="Nadendla S."/>
            <person name="George J."/>
            <person name="Sichtig H."/>
        </authorList>
    </citation>
    <scope>NUCLEOTIDE SEQUENCE [LARGE SCALE GENOMIC DNA]</scope>
    <source>
        <strain evidence="3">FDAARGOS_343</strain>
    </source>
</reference>
<protein>
    <submittedName>
        <fullName evidence="2">Uncharacterized protein</fullName>
    </submittedName>
</protein>
<keyword evidence="1" id="KW-1133">Transmembrane helix</keyword>
<feature type="transmembrane region" description="Helical" evidence="1">
    <location>
        <begin position="39"/>
        <end position="59"/>
    </location>
</feature>
<evidence type="ECO:0000256" key="1">
    <source>
        <dbReference type="SAM" id="Phobius"/>
    </source>
</evidence>
<feature type="transmembrane region" description="Helical" evidence="1">
    <location>
        <begin position="71"/>
        <end position="95"/>
    </location>
</feature>
<name>A0A553SN59_NIACI</name>
<evidence type="ECO:0000313" key="2">
    <source>
        <dbReference type="EMBL" id="TRZ38424.1"/>
    </source>
</evidence>
<proteinExistence type="predicted"/>
<comment type="caution">
    <text evidence="2">The sequence shown here is derived from an EMBL/GenBank/DDBJ whole genome shotgun (WGS) entry which is preliminary data.</text>
</comment>
<dbReference type="AlphaFoldDB" id="A0A553SN59"/>
<gene>
    <name evidence="2" type="ORF">CEQ21_23830</name>
</gene>
<dbReference type="RefSeq" id="WP_185766689.1">
    <property type="nucleotide sequence ID" value="NZ_RIBP01000004.1"/>
</dbReference>
<organism evidence="2 3">
    <name type="scientific">Niallia circulans</name>
    <name type="common">Bacillus circulans</name>
    <dbReference type="NCBI Taxonomy" id="1397"/>
    <lineage>
        <taxon>Bacteria</taxon>
        <taxon>Bacillati</taxon>
        <taxon>Bacillota</taxon>
        <taxon>Bacilli</taxon>
        <taxon>Bacillales</taxon>
        <taxon>Bacillaceae</taxon>
        <taxon>Niallia</taxon>
    </lineage>
</organism>
<sequence length="103" mass="11243">MFDYAFLNIGSILLGLIALAIPTYCLIKEHGKSIVLSSISYAACAISLCLQIFYNYYLVKREDWSALLDTIGAVAGASAVLVIVTIFLNVTSILVHTKLQNRS</sequence>
<keyword evidence="1" id="KW-0472">Membrane</keyword>
<dbReference type="EMBL" id="RIBP01000004">
    <property type="protein sequence ID" value="TRZ38424.1"/>
    <property type="molecule type" value="Genomic_DNA"/>
</dbReference>
<evidence type="ECO:0000313" key="3">
    <source>
        <dbReference type="Proteomes" id="UP000319837"/>
    </source>
</evidence>
<accession>A0A553SN59</accession>
<dbReference type="Proteomes" id="UP000319837">
    <property type="component" value="Unassembled WGS sequence"/>
</dbReference>
<keyword evidence="1" id="KW-0812">Transmembrane</keyword>